<reference evidence="1 2" key="1">
    <citation type="submission" date="2020-07" db="EMBL/GenBank/DDBJ databases">
        <title>Metarhizium humberi genome.</title>
        <authorList>
            <person name="Lysoe E."/>
        </authorList>
    </citation>
    <scope>NUCLEOTIDE SEQUENCE [LARGE SCALE GENOMIC DNA]</scope>
    <source>
        <strain evidence="1 2">ESALQ1638</strain>
    </source>
</reference>
<dbReference type="EMBL" id="JACEFI010000024">
    <property type="protein sequence ID" value="KAH0592956.1"/>
    <property type="molecule type" value="Genomic_DNA"/>
</dbReference>
<keyword evidence="2" id="KW-1185">Reference proteome</keyword>
<gene>
    <name evidence="1" type="ORF">MHUMG1_09202</name>
</gene>
<sequence length="121" mass="13674">MSSNPFAVPRADPEVKPEHKLNKWDVMATWYQGSGDQTRAVRNLKTFVDDKGLPYRRKNGVAKYMAIFQYTGPSTDTEPPALQIIRLFLMDRGFVRANLPNADVFEYHRPGNPTTSGTSGR</sequence>
<name>A0A9P8M3J7_9HYPO</name>
<dbReference type="Proteomes" id="UP000764110">
    <property type="component" value="Unassembled WGS sequence"/>
</dbReference>
<proteinExistence type="predicted"/>
<organism evidence="1 2">
    <name type="scientific">Metarhizium humberi</name>
    <dbReference type="NCBI Taxonomy" id="2596975"/>
    <lineage>
        <taxon>Eukaryota</taxon>
        <taxon>Fungi</taxon>
        <taxon>Dikarya</taxon>
        <taxon>Ascomycota</taxon>
        <taxon>Pezizomycotina</taxon>
        <taxon>Sordariomycetes</taxon>
        <taxon>Hypocreomycetidae</taxon>
        <taxon>Hypocreales</taxon>
        <taxon>Clavicipitaceae</taxon>
        <taxon>Metarhizium</taxon>
    </lineage>
</organism>
<evidence type="ECO:0000313" key="2">
    <source>
        <dbReference type="Proteomes" id="UP000764110"/>
    </source>
</evidence>
<accession>A0A9P8M3J7</accession>
<protein>
    <submittedName>
        <fullName evidence="1">Uncharacterized protein</fullName>
    </submittedName>
</protein>
<dbReference type="AlphaFoldDB" id="A0A9P8M3J7"/>
<evidence type="ECO:0000313" key="1">
    <source>
        <dbReference type="EMBL" id="KAH0592956.1"/>
    </source>
</evidence>
<comment type="caution">
    <text evidence="1">The sequence shown here is derived from an EMBL/GenBank/DDBJ whole genome shotgun (WGS) entry which is preliminary data.</text>
</comment>